<keyword evidence="2" id="KW-0812">Transmembrane</keyword>
<dbReference type="STRING" id="71717.A0A4Y7SG69"/>
<feature type="compositionally biased region" description="Low complexity" evidence="1">
    <location>
        <begin position="513"/>
        <end position="540"/>
    </location>
</feature>
<feature type="compositionally biased region" description="Low complexity" evidence="1">
    <location>
        <begin position="103"/>
        <end position="116"/>
    </location>
</feature>
<feature type="region of interest" description="Disordered" evidence="1">
    <location>
        <begin position="489"/>
        <end position="580"/>
    </location>
</feature>
<feature type="compositionally biased region" description="Low complexity" evidence="1">
    <location>
        <begin position="56"/>
        <end position="67"/>
    </location>
</feature>
<feature type="compositionally biased region" description="Low complexity" evidence="1">
    <location>
        <begin position="221"/>
        <end position="231"/>
    </location>
</feature>
<sequence length="617" mass="62068">MSSAPPTPSRQPSRSSSMWKAVRRATLLGGGAGSKESSRPGTPAGGSSTNLALPESATAPATATPSKDAADKDGGGSGSKDGNGNGNGNNGGGKKPEDDDAASIKSGKSSKGSLAGRFLSRSGSVSSLRNLGRRKSMDTSSKQQAQQPSALNTSTGGLAPPTAANPAVAGLMVPSPIAESPNREAMETAPFVAPGSLPTTSPLAHEVSRGSEADSLPQPVSGSGRSSASDRGGTESPTGYVHPPLLDSAAGNPGAFTDDSDMLPQPVVIADPYGVAGRSRSRVDLSVPPAVPESSSGGEGEGSESLPNPHEQRESSLPNPHEEGVGAPRGLEGGPSVSAVSTAATNYGVEVERSGGGREAPPFLRGDGGSSVGGSEDGGLVESPSSHTGFAAAVEGHAALARGKGGVDEGEGYGYGSGMRDGKGTEERGKEPTLPAYSETGGQGEGQWDGYVGSSSPSFPPFYSSSSFSSATPSSFSFWPFSSLFAASSSTSTSPSSSSPSAHPTRSHPRPSHPSSSTTTADGHPSTSSSSGGRAHSTSPDADGRIYSTSSSGGRLPPLDVNGPLDVHGHTNGDAKASPYPYTAEDAGVYTLFLYLFCIVLYLFYGAVYVRLNPGWY</sequence>
<keyword evidence="4" id="KW-1185">Reference proteome</keyword>
<evidence type="ECO:0000256" key="2">
    <source>
        <dbReference type="SAM" id="Phobius"/>
    </source>
</evidence>
<evidence type="ECO:0000256" key="1">
    <source>
        <dbReference type="SAM" id="MobiDB-lite"/>
    </source>
</evidence>
<dbReference type="Proteomes" id="UP000298030">
    <property type="component" value="Unassembled WGS sequence"/>
</dbReference>
<dbReference type="EMBL" id="QPFP01000129">
    <property type="protein sequence ID" value="TEB20885.1"/>
    <property type="molecule type" value="Genomic_DNA"/>
</dbReference>
<feature type="region of interest" description="Disordered" evidence="1">
    <location>
        <begin position="402"/>
        <end position="456"/>
    </location>
</feature>
<protein>
    <submittedName>
        <fullName evidence="3">Uncharacterized protein</fullName>
    </submittedName>
</protein>
<dbReference type="OrthoDB" id="3071565at2759"/>
<organism evidence="3 4">
    <name type="scientific">Coprinellus micaceus</name>
    <name type="common">Glistening ink-cap mushroom</name>
    <name type="synonym">Coprinus micaceus</name>
    <dbReference type="NCBI Taxonomy" id="71717"/>
    <lineage>
        <taxon>Eukaryota</taxon>
        <taxon>Fungi</taxon>
        <taxon>Dikarya</taxon>
        <taxon>Basidiomycota</taxon>
        <taxon>Agaricomycotina</taxon>
        <taxon>Agaricomycetes</taxon>
        <taxon>Agaricomycetidae</taxon>
        <taxon>Agaricales</taxon>
        <taxon>Agaricineae</taxon>
        <taxon>Psathyrellaceae</taxon>
        <taxon>Coprinellus</taxon>
    </lineage>
</organism>
<feature type="transmembrane region" description="Helical" evidence="2">
    <location>
        <begin position="587"/>
        <end position="610"/>
    </location>
</feature>
<keyword evidence="2" id="KW-1133">Transmembrane helix</keyword>
<evidence type="ECO:0000313" key="3">
    <source>
        <dbReference type="EMBL" id="TEB20885.1"/>
    </source>
</evidence>
<feature type="compositionally biased region" description="Gly residues" evidence="1">
    <location>
        <begin position="75"/>
        <end position="93"/>
    </location>
</feature>
<feature type="compositionally biased region" description="Low complexity" evidence="1">
    <location>
        <begin position="489"/>
        <end position="504"/>
    </location>
</feature>
<keyword evidence="2" id="KW-0472">Membrane</keyword>
<feature type="compositionally biased region" description="Polar residues" evidence="1">
    <location>
        <begin position="138"/>
        <end position="156"/>
    </location>
</feature>
<feature type="compositionally biased region" description="Basic and acidic residues" evidence="1">
    <location>
        <begin position="420"/>
        <end position="431"/>
    </location>
</feature>
<reference evidence="3 4" key="1">
    <citation type="journal article" date="2019" name="Nat. Ecol. Evol.">
        <title>Megaphylogeny resolves global patterns of mushroom evolution.</title>
        <authorList>
            <person name="Varga T."/>
            <person name="Krizsan K."/>
            <person name="Foldi C."/>
            <person name="Dima B."/>
            <person name="Sanchez-Garcia M."/>
            <person name="Sanchez-Ramirez S."/>
            <person name="Szollosi G.J."/>
            <person name="Szarkandi J.G."/>
            <person name="Papp V."/>
            <person name="Albert L."/>
            <person name="Andreopoulos W."/>
            <person name="Angelini C."/>
            <person name="Antonin V."/>
            <person name="Barry K.W."/>
            <person name="Bougher N.L."/>
            <person name="Buchanan P."/>
            <person name="Buyck B."/>
            <person name="Bense V."/>
            <person name="Catcheside P."/>
            <person name="Chovatia M."/>
            <person name="Cooper J."/>
            <person name="Damon W."/>
            <person name="Desjardin D."/>
            <person name="Finy P."/>
            <person name="Geml J."/>
            <person name="Haridas S."/>
            <person name="Hughes K."/>
            <person name="Justo A."/>
            <person name="Karasinski D."/>
            <person name="Kautmanova I."/>
            <person name="Kiss B."/>
            <person name="Kocsube S."/>
            <person name="Kotiranta H."/>
            <person name="LaButti K.M."/>
            <person name="Lechner B.E."/>
            <person name="Liimatainen K."/>
            <person name="Lipzen A."/>
            <person name="Lukacs Z."/>
            <person name="Mihaltcheva S."/>
            <person name="Morgado L.N."/>
            <person name="Niskanen T."/>
            <person name="Noordeloos M.E."/>
            <person name="Ohm R.A."/>
            <person name="Ortiz-Santana B."/>
            <person name="Ovrebo C."/>
            <person name="Racz N."/>
            <person name="Riley R."/>
            <person name="Savchenko A."/>
            <person name="Shiryaev A."/>
            <person name="Soop K."/>
            <person name="Spirin V."/>
            <person name="Szebenyi C."/>
            <person name="Tomsovsky M."/>
            <person name="Tulloss R.E."/>
            <person name="Uehling J."/>
            <person name="Grigoriev I.V."/>
            <person name="Vagvolgyi C."/>
            <person name="Papp T."/>
            <person name="Martin F.M."/>
            <person name="Miettinen O."/>
            <person name="Hibbett D.S."/>
            <person name="Nagy L.G."/>
        </authorList>
    </citation>
    <scope>NUCLEOTIDE SEQUENCE [LARGE SCALE GENOMIC DNA]</scope>
    <source>
        <strain evidence="3 4">FP101781</strain>
    </source>
</reference>
<proteinExistence type="predicted"/>
<gene>
    <name evidence="3" type="ORF">FA13DRAFT_174559</name>
</gene>
<feature type="compositionally biased region" description="Basic and acidic residues" evidence="1">
    <location>
        <begin position="310"/>
        <end position="324"/>
    </location>
</feature>
<comment type="caution">
    <text evidence="3">The sequence shown here is derived from an EMBL/GenBank/DDBJ whole genome shotgun (WGS) entry which is preliminary data.</text>
</comment>
<name>A0A4Y7SG69_COPMI</name>
<feature type="region of interest" description="Disordered" evidence="1">
    <location>
        <begin position="1"/>
        <end position="265"/>
    </location>
</feature>
<dbReference type="AlphaFoldDB" id="A0A4Y7SG69"/>
<evidence type="ECO:0000313" key="4">
    <source>
        <dbReference type="Proteomes" id="UP000298030"/>
    </source>
</evidence>
<feature type="region of interest" description="Disordered" evidence="1">
    <location>
        <begin position="277"/>
        <end position="386"/>
    </location>
</feature>
<feature type="compositionally biased region" description="Gly residues" evidence="1">
    <location>
        <begin position="366"/>
        <end position="377"/>
    </location>
</feature>
<accession>A0A4Y7SG69</accession>